<evidence type="ECO:0000256" key="10">
    <source>
        <dbReference type="HAMAP-Rule" id="MF_00462"/>
    </source>
</evidence>
<evidence type="ECO:0000256" key="6">
    <source>
        <dbReference type="ARBA" id="ARBA00022967"/>
    </source>
</evidence>
<feature type="transmembrane region" description="Helical" evidence="10">
    <location>
        <begin position="292"/>
        <end position="311"/>
    </location>
</feature>
<dbReference type="EC" id="7.-.-.-" evidence="10"/>
<reference evidence="12 13" key="1">
    <citation type="submission" date="2017-03" db="EMBL/GenBank/DDBJ databases">
        <title>Genome sequence of Clostridium chromiireducens DSM 23318.</title>
        <authorList>
            <person name="Poehlein A."/>
            <person name="Daniel R."/>
        </authorList>
    </citation>
    <scope>NUCLEOTIDE SEQUENCE [LARGE SCALE GENOMIC DNA]</scope>
    <source>
        <strain evidence="12 13">DSM 23318</strain>
    </source>
</reference>
<keyword evidence="9 10" id="KW-0472">Membrane</keyword>
<dbReference type="HAMAP" id="MF_00462">
    <property type="entry name" value="RsxD_RnfD"/>
    <property type="match status" value="1"/>
</dbReference>
<evidence type="ECO:0000256" key="5">
    <source>
        <dbReference type="ARBA" id="ARBA00022692"/>
    </source>
</evidence>
<feature type="transmembrane region" description="Helical" evidence="10">
    <location>
        <begin position="123"/>
        <end position="141"/>
    </location>
</feature>
<comment type="similarity">
    <text evidence="10">Belongs to the NqrB/RnfD family.</text>
</comment>
<dbReference type="NCBIfam" id="TIGR01946">
    <property type="entry name" value="rnfD"/>
    <property type="match status" value="1"/>
</dbReference>
<keyword evidence="7 10" id="KW-0249">Electron transport</keyword>
<comment type="function">
    <text evidence="10">Part of a membrane-bound complex that couples electron transfer with translocation of ions across the membrane.</text>
</comment>
<evidence type="ECO:0000256" key="7">
    <source>
        <dbReference type="ARBA" id="ARBA00022982"/>
    </source>
</evidence>
<feature type="compositionally biased region" description="Basic and acidic residues" evidence="11">
    <location>
        <begin position="41"/>
        <end position="60"/>
    </location>
</feature>
<dbReference type="InterPro" id="IPR011303">
    <property type="entry name" value="RnfD_bac"/>
</dbReference>
<comment type="subunit">
    <text evidence="10">The complex is composed of six subunits: RnfA, RnfB, RnfC, RnfD, RnfE and RnfG.</text>
</comment>
<comment type="caution">
    <text evidence="12">The sequence shown here is derived from an EMBL/GenBank/DDBJ whole genome shotgun (WGS) entry which is preliminary data.</text>
</comment>
<feature type="region of interest" description="Disordered" evidence="11">
    <location>
        <begin position="1"/>
        <end position="60"/>
    </location>
</feature>
<dbReference type="EMBL" id="MZGT01000064">
    <property type="protein sequence ID" value="OPJ58606.1"/>
    <property type="molecule type" value="Genomic_DNA"/>
</dbReference>
<protein>
    <recommendedName>
        <fullName evidence="10">Ion-translocating oxidoreductase complex subunit D</fullName>
        <ecNumber evidence="10">7.-.-.-</ecNumber>
    </recommendedName>
    <alternativeName>
        <fullName evidence="10">Rnf electron transport complex subunit D</fullName>
    </alternativeName>
</protein>
<dbReference type="GO" id="GO:0022900">
    <property type="term" value="P:electron transport chain"/>
    <property type="evidence" value="ECO:0007669"/>
    <property type="project" value="UniProtKB-UniRule"/>
</dbReference>
<keyword evidence="6 10" id="KW-1278">Translocase</keyword>
<dbReference type="PANTHER" id="PTHR30578">
    <property type="entry name" value="ELECTRON TRANSPORT COMPLEX PROTEIN RNFD"/>
    <property type="match status" value="1"/>
</dbReference>
<comment type="caution">
    <text evidence="10">Lacks conserved residue(s) required for the propagation of feature annotation.</text>
</comment>
<evidence type="ECO:0000256" key="1">
    <source>
        <dbReference type="ARBA" id="ARBA00022448"/>
    </source>
</evidence>
<feature type="transmembrane region" description="Helical" evidence="10">
    <location>
        <begin position="173"/>
        <end position="198"/>
    </location>
</feature>
<evidence type="ECO:0000313" key="13">
    <source>
        <dbReference type="Proteomes" id="UP000191056"/>
    </source>
</evidence>
<dbReference type="PANTHER" id="PTHR30578:SF0">
    <property type="entry name" value="ION-TRANSLOCATING OXIDOREDUCTASE COMPLEX SUBUNIT D"/>
    <property type="match status" value="1"/>
</dbReference>
<keyword evidence="10" id="KW-1003">Cell membrane</keyword>
<feature type="compositionally biased region" description="Polar residues" evidence="11">
    <location>
        <begin position="26"/>
        <end position="40"/>
    </location>
</feature>
<evidence type="ECO:0000256" key="4">
    <source>
        <dbReference type="ARBA" id="ARBA00022643"/>
    </source>
</evidence>
<dbReference type="GO" id="GO:0055085">
    <property type="term" value="P:transmembrane transport"/>
    <property type="evidence" value="ECO:0007669"/>
    <property type="project" value="InterPro"/>
</dbReference>
<dbReference type="InterPro" id="IPR004338">
    <property type="entry name" value="NqrB/RnfD"/>
</dbReference>
<evidence type="ECO:0000256" key="8">
    <source>
        <dbReference type="ARBA" id="ARBA00022989"/>
    </source>
</evidence>
<sequence length="400" mass="43347">MSSEFKAKEIDTQESNDQVSKEEKSGIQNNSKLQAVSSENKAQDNKSVEKNADKDKAAKAKVDKKYENEIKVKEAELKESELMVSASPHIRCNESISKIMWNVNLALAPAAIFSIFYFGFPALINMVVGAASAVAFEYLVQKYRKKKITAFDGSAFLTGLLLAMSVSPSLPPYMMIAGSFVAIVIAKHSMGGLGFNIFNPAHIGRAALMVSWPVAMTSWTKMTTSIDVVSSATPLNILKQQGYGKLIETFGSSTEMYKAMLLGTRNGCIGETSTLLLIIGGVYLLYKGYINWQVPVLMIGTVGIITWIFGVEGLFTGDPLFNMMAGGLVLGAFFMATDMVTIPITIKGQVIFAVGAGLITSLIRLKGGYPEGVCYSILLMNAVTPLIDRFVKPKEFGARG</sequence>
<proteinExistence type="inferred from homology"/>
<keyword evidence="3 10" id="KW-0285">Flavoprotein</keyword>
<keyword evidence="2 10" id="KW-0597">Phosphoprotein</keyword>
<feature type="compositionally biased region" description="Basic and acidic residues" evidence="11">
    <location>
        <begin position="1"/>
        <end position="11"/>
    </location>
</feature>
<evidence type="ECO:0000256" key="11">
    <source>
        <dbReference type="SAM" id="MobiDB-lite"/>
    </source>
</evidence>
<feature type="modified residue" description="FMN phosphoryl threonine" evidence="10">
    <location>
        <position position="233"/>
    </location>
</feature>
<evidence type="ECO:0000256" key="2">
    <source>
        <dbReference type="ARBA" id="ARBA00022553"/>
    </source>
</evidence>
<dbReference type="AlphaFoldDB" id="A0A1V4IF95"/>
<keyword evidence="13" id="KW-1185">Reference proteome</keyword>
<feature type="transmembrane region" description="Helical" evidence="10">
    <location>
        <begin position="320"/>
        <end position="336"/>
    </location>
</feature>
<keyword evidence="1 10" id="KW-0813">Transport</keyword>
<organism evidence="12 13">
    <name type="scientific">Clostridium chromiireducens</name>
    <dbReference type="NCBI Taxonomy" id="225345"/>
    <lineage>
        <taxon>Bacteria</taxon>
        <taxon>Bacillati</taxon>
        <taxon>Bacillota</taxon>
        <taxon>Clostridia</taxon>
        <taxon>Eubacteriales</taxon>
        <taxon>Clostridiaceae</taxon>
        <taxon>Clostridium</taxon>
    </lineage>
</organism>
<dbReference type="Pfam" id="PF03116">
    <property type="entry name" value="NQR2_RnfD_RnfE"/>
    <property type="match status" value="1"/>
</dbReference>
<feature type="transmembrane region" description="Helical" evidence="10">
    <location>
        <begin position="148"/>
        <end position="167"/>
    </location>
</feature>
<gene>
    <name evidence="12" type="primary">rsxD</name>
    <name evidence="10" type="synonym">rnfD</name>
    <name evidence="12" type="ORF">CLCHR_38100</name>
</gene>
<dbReference type="Proteomes" id="UP000191056">
    <property type="component" value="Unassembled WGS sequence"/>
</dbReference>
<keyword evidence="5 10" id="KW-0812">Transmembrane</keyword>
<dbReference type="STRING" id="225345.CLCHR_38100"/>
<comment type="subcellular location">
    <subcellularLocation>
        <location evidence="10">Cell membrane</location>
        <topology evidence="10">Multi-pass membrane protein</topology>
    </subcellularLocation>
</comment>
<keyword evidence="8 10" id="KW-1133">Transmembrane helix</keyword>
<keyword evidence="4 10" id="KW-0288">FMN</keyword>
<dbReference type="GO" id="GO:0005886">
    <property type="term" value="C:plasma membrane"/>
    <property type="evidence" value="ECO:0007669"/>
    <property type="project" value="UniProtKB-SubCell"/>
</dbReference>
<evidence type="ECO:0000313" key="12">
    <source>
        <dbReference type="EMBL" id="OPJ58606.1"/>
    </source>
</evidence>
<comment type="cofactor">
    <cofactor evidence="10">
        <name>FMN</name>
        <dbReference type="ChEBI" id="CHEBI:58210"/>
    </cofactor>
</comment>
<accession>A0A1V4IF95</accession>
<name>A0A1V4IF95_9CLOT</name>
<evidence type="ECO:0000256" key="3">
    <source>
        <dbReference type="ARBA" id="ARBA00022630"/>
    </source>
</evidence>
<evidence type="ECO:0000256" key="9">
    <source>
        <dbReference type="ARBA" id="ARBA00023136"/>
    </source>
</evidence>
<feature type="transmembrane region" description="Helical" evidence="10">
    <location>
        <begin position="268"/>
        <end position="286"/>
    </location>
</feature>